<feature type="domain" description="RRM" evidence="13">
    <location>
        <begin position="8"/>
        <end position="86"/>
    </location>
</feature>
<evidence type="ECO:0000256" key="10">
    <source>
        <dbReference type="PROSITE-ProRule" id="PRU00176"/>
    </source>
</evidence>
<dbReference type="GO" id="GO:0016018">
    <property type="term" value="F:cyclosporin A binding"/>
    <property type="evidence" value="ECO:0007669"/>
    <property type="project" value="TreeGrafter"/>
</dbReference>
<dbReference type="PROSITE" id="PS00170">
    <property type="entry name" value="CSA_PPIASE_1"/>
    <property type="match status" value="1"/>
</dbReference>
<evidence type="ECO:0000259" key="13">
    <source>
        <dbReference type="PROSITE" id="PS50102"/>
    </source>
</evidence>
<dbReference type="FunFam" id="2.40.100.10:FF:000013">
    <property type="entry name" value="Peptidyl-prolyl cis-trans isomerase"/>
    <property type="match status" value="1"/>
</dbReference>
<evidence type="ECO:0000256" key="6">
    <source>
        <dbReference type="ARBA" id="ARBA00022884"/>
    </source>
</evidence>
<dbReference type="InterPro" id="IPR035979">
    <property type="entry name" value="RBD_domain_sf"/>
</dbReference>
<dbReference type="InterPro" id="IPR029000">
    <property type="entry name" value="Cyclophilin-like_dom_sf"/>
</dbReference>
<dbReference type="PANTHER" id="PTHR11071:SF561">
    <property type="entry name" value="PEPTIDYL-PROLYL CIS-TRANS ISOMERASE D-RELATED"/>
    <property type="match status" value="1"/>
</dbReference>
<dbReference type="SUPFAM" id="SSF54928">
    <property type="entry name" value="RNA-binding domain, RBD"/>
    <property type="match status" value="1"/>
</dbReference>
<dbReference type="SMART" id="SM00360">
    <property type="entry name" value="RRM"/>
    <property type="match status" value="1"/>
</dbReference>
<dbReference type="Pfam" id="PF00160">
    <property type="entry name" value="Pro_isomerase"/>
    <property type="match status" value="1"/>
</dbReference>
<dbReference type="GO" id="GO:0005739">
    <property type="term" value="C:mitochondrion"/>
    <property type="evidence" value="ECO:0007669"/>
    <property type="project" value="TreeGrafter"/>
</dbReference>
<comment type="function">
    <text evidence="9">Catalyzes the cis-trans isomerization of proline imidic peptide bonds in proteins.</text>
</comment>
<evidence type="ECO:0000256" key="1">
    <source>
        <dbReference type="ARBA" id="ARBA00000971"/>
    </source>
</evidence>
<dbReference type="Pfam" id="PF00076">
    <property type="entry name" value="RRM_1"/>
    <property type="match status" value="1"/>
</dbReference>
<dbReference type="Gene3D" id="3.30.70.330">
    <property type="match status" value="1"/>
</dbReference>
<accession>C1BQV0</accession>
<dbReference type="InterPro" id="IPR002130">
    <property type="entry name" value="Cyclophilin-type_PPIase_dom"/>
</dbReference>
<protein>
    <recommendedName>
        <fullName evidence="5 9">Peptidyl-prolyl cis-trans isomerase E</fullName>
        <shortName evidence="9">PPIase E</shortName>
        <ecNumber evidence="4 9">5.2.1.8</ecNumber>
    </recommendedName>
</protein>
<evidence type="ECO:0000259" key="12">
    <source>
        <dbReference type="PROSITE" id="PS50072"/>
    </source>
</evidence>
<dbReference type="PRINTS" id="PR00153">
    <property type="entry name" value="CSAPPISMRASE"/>
</dbReference>
<dbReference type="GO" id="GO:0003755">
    <property type="term" value="F:peptidyl-prolyl cis-trans isomerase activity"/>
    <property type="evidence" value="ECO:0007669"/>
    <property type="project" value="UniProtKB-KW"/>
</dbReference>
<dbReference type="PANTHER" id="PTHR11071">
    <property type="entry name" value="PEPTIDYL-PROLYL CIS-TRANS ISOMERASE"/>
    <property type="match status" value="1"/>
</dbReference>
<dbReference type="PIRSF" id="PIRSF001475">
    <property type="entry name" value="PPI_cyclophilin_E"/>
    <property type="match status" value="1"/>
</dbReference>
<proteinExistence type="evidence at transcript level"/>
<evidence type="ECO:0000256" key="3">
    <source>
        <dbReference type="ARBA" id="ARBA00009483"/>
    </source>
</evidence>
<dbReference type="InterPro" id="IPR012677">
    <property type="entry name" value="Nucleotide-bd_a/b_plait_sf"/>
</dbReference>
<organism evidence="14">
    <name type="scientific">Caligus rogercresseyi</name>
    <name type="common">Sea louse</name>
    <dbReference type="NCBI Taxonomy" id="217165"/>
    <lineage>
        <taxon>Eukaryota</taxon>
        <taxon>Metazoa</taxon>
        <taxon>Ecdysozoa</taxon>
        <taxon>Arthropoda</taxon>
        <taxon>Crustacea</taxon>
        <taxon>Multicrustacea</taxon>
        <taxon>Hexanauplia</taxon>
        <taxon>Copepoda</taxon>
        <taxon>Siphonostomatoida</taxon>
        <taxon>Caligidae</taxon>
        <taxon>Caligus</taxon>
    </lineage>
</organism>
<dbReference type="EMBL" id="BT076979">
    <property type="protein sequence ID" value="ACO11403.1"/>
    <property type="molecule type" value="mRNA"/>
</dbReference>
<evidence type="ECO:0000256" key="5">
    <source>
        <dbReference type="ARBA" id="ARBA00021137"/>
    </source>
</evidence>
<reference evidence="14" key="1">
    <citation type="submission" date="2009-03" db="EMBL/GenBank/DDBJ databases">
        <title>Caligus rogercresseyi ESTs and full-length cDNAs.</title>
        <authorList>
            <person name="Yasuike M."/>
            <person name="von Schalburg K."/>
            <person name="Cooper G."/>
            <person name="Leong J."/>
            <person name="Jones S.R.M."/>
            <person name="Koop B.F."/>
        </authorList>
    </citation>
    <scope>NUCLEOTIDE SEQUENCE</scope>
    <source>
        <tissue evidence="14">Whole tissue</tissue>
    </source>
</reference>
<comment type="catalytic activity">
    <reaction evidence="1 9">
        <text>[protein]-peptidylproline (omega=180) = [protein]-peptidylproline (omega=0)</text>
        <dbReference type="Rhea" id="RHEA:16237"/>
        <dbReference type="Rhea" id="RHEA-COMP:10747"/>
        <dbReference type="Rhea" id="RHEA-COMP:10748"/>
        <dbReference type="ChEBI" id="CHEBI:83833"/>
        <dbReference type="ChEBI" id="CHEBI:83834"/>
        <dbReference type="EC" id="5.2.1.8"/>
    </reaction>
</comment>
<comment type="function">
    <text evidence="2">PPIases accelerate the folding of proteins. It catalyzes the cis-trans isomerization of proline imidic peptide bonds in oligopeptides.</text>
</comment>
<dbReference type="SUPFAM" id="SSF50891">
    <property type="entry name" value="Cyclophilin-like"/>
    <property type="match status" value="1"/>
</dbReference>
<dbReference type="PROSITE" id="PS50102">
    <property type="entry name" value="RRM"/>
    <property type="match status" value="1"/>
</dbReference>
<name>C1BQV0_CALRO</name>
<evidence type="ECO:0000256" key="11">
    <source>
        <dbReference type="SAM" id="MobiDB-lite"/>
    </source>
</evidence>
<dbReference type="InterPro" id="IPR016304">
    <property type="entry name" value="PPIE"/>
</dbReference>
<keyword evidence="8 9" id="KW-0413">Isomerase</keyword>
<dbReference type="GO" id="GO:0003723">
    <property type="term" value="F:RNA binding"/>
    <property type="evidence" value="ECO:0007669"/>
    <property type="project" value="UniProtKB-UniRule"/>
</dbReference>
<evidence type="ECO:0000256" key="4">
    <source>
        <dbReference type="ARBA" id="ARBA00013194"/>
    </source>
</evidence>
<dbReference type="CDD" id="cd12347">
    <property type="entry name" value="RRM_PPIE"/>
    <property type="match status" value="1"/>
</dbReference>
<dbReference type="EC" id="5.2.1.8" evidence="4 9"/>
<evidence type="ECO:0000313" key="14">
    <source>
        <dbReference type="EMBL" id="ACO11403.1"/>
    </source>
</evidence>
<keyword evidence="6 10" id="KW-0694">RNA-binding</keyword>
<feature type="region of interest" description="Disordered" evidence="11">
    <location>
        <begin position="109"/>
        <end position="149"/>
    </location>
</feature>
<comment type="similarity">
    <text evidence="3 9">Belongs to the cyclophilin-type PPIase family. PPIase E subfamily.</text>
</comment>
<dbReference type="InterPro" id="IPR000504">
    <property type="entry name" value="RRM_dom"/>
</dbReference>
<feature type="domain" description="PPIase cyclophilin-type" evidence="12">
    <location>
        <begin position="155"/>
        <end position="311"/>
    </location>
</feature>
<dbReference type="CDD" id="cd01926">
    <property type="entry name" value="cyclophilin_ABH_like"/>
    <property type="match status" value="1"/>
</dbReference>
<sequence length="313" mass="34747">MEYGNSKKTLYVGGLAEEVDEKVLKGAFIPFGEITEVQVPIDYQTEKHRGFAFIEYEEPRDAAAAIDNMHDSELYGRTLRVNLAKPLRLKESSSKPVWADDEWLQKYSGQTISKPTEHSEVPKGEEESSTAVKRDADIDAEEPSEKKAKKNPQVYFDVRIGKTNVGRIIILLRADIVPKTAENFRCLCTQEKGFGYKGSRFHRVIPGFMIQGGDFTNNNGTGGKSIYGKKFADENFKLKHLDAGTLSMANSGPGTNGSQFFITCDKADWLDNKHVVFGKVITGMSVVKKIEKFGSKSGKPSEVAMIEDCGELV</sequence>
<evidence type="ECO:0000256" key="2">
    <source>
        <dbReference type="ARBA" id="ARBA00002388"/>
    </source>
</evidence>
<evidence type="ECO:0000256" key="7">
    <source>
        <dbReference type="ARBA" id="ARBA00023110"/>
    </source>
</evidence>
<dbReference type="AlphaFoldDB" id="C1BQV0"/>
<evidence type="ECO:0000256" key="8">
    <source>
        <dbReference type="ARBA" id="ARBA00023235"/>
    </source>
</evidence>
<dbReference type="InterPro" id="IPR034168">
    <property type="entry name" value="PPIE_RRM"/>
</dbReference>
<gene>
    <name evidence="14" type="primary">PPIE</name>
</gene>
<evidence type="ECO:0000256" key="9">
    <source>
        <dbReference type="PIRNR" id="PIRNR001475"/>
    </source>
</evidence>
<keyword evidence="7 9" id="KW-0697">Rotamase</keyword>
<feature type="compositionally biased region" description="Basic and acidic residues" evidence="11">
    <location>
        <begin position="115"/>
        <end position="137"/>
    </location>
</feature>
<dbReference type="GO" id="GO:0006457">
    <property type="term" value="P:protein folding"/>
    <property type="evidence" value="ECO:0007669"/>
    <property type="project" value="InterPro"/>
</dbReference>
<dbReference type="InterPro" id="IPR020892">
    <property type="entry name" value="Cyclophilin-type_PPIase_CS"/>
</dbReference>
<dbReference type="Gene3D" id="2.40.100.10">
    <property type="entry name" value="Cyclophilin-like"/>
    <property type="match status" value="1"/>
</dbReference>
<dbReference type="PROSITE" id="PS50072">
    <property type="entry name" value="CSA_PPIASE_2"/>
    <property type="match status" value="1"/>
</dbReference>